<sequence length="152" mass="16719">MTQVSQLKAYRESQIAPTIHPTQTIAVDESGHLASAACIPLHSMPQLSLMTPNPIHQKPVEEFASRDSTIQLMGSGVSRNRNDARWFNDQDHQGPLVLNWVLKGSRGKFLMLQRFSGTLSESPRTPSGDGVRPDRFSGQSGIATKLSHETGR</sequence>
<protein>
    <submittedName>
        <fullName evidence="2">Uncharacterized protein</fullName>
    </submittedName>
</protein>
<reference evidence="2 3" key="1">
    <citation type="submission" date="2018-02" db="EMBL/GenBank/DDBJ databases">
        <title>The genomes of Aspergillus section Nigri reveals drivers in fungal speciation.</title>
        <authorList>
            <consortium name="DOE Joint Genome Institute"/>
            <person name="Vesth T.C."/>
            <person name="Nybo J."/>
            <person name="Theobald S."/>
            <person name="Brandl J."/>
            <person name="Frisvad J.C."/>
            <person name="Nielsen K.F."/>
            <person name="Lyhne E.K."/>
            <person name="Kogle M.E."/>
            <person name="Kuo A."/>
            <person name="Riley R."/>
            <person name="Clum A."/>
            <person name="Nolan M."/>
            <person name="Lipzen A."/>
            <person name="Salamov A."/>
            <person name="Henrissat B."/>
            <person name="Wiebenga A."/>
            <person name="De vries R.P."/>
            <person name="Grigoriev I.V."/>
            <person name="Mortensen U.H."/>
            <person name="Andersen M.R."/>
            <person name="Baker S.E."/>
        </authorList>
    </citation>
    <scope>NUCLEOTIDE SEQUENCE [LARGE SCALE GENOMIC DNA]</scope>
    <source>
        <strain evidence="2 3">CBS 121057</strain>
    </source>
</reference>
<name>A0A319E9D9_ASPSB</name>
<evidence type="ECO:0000256" key="1">
    <source>
        <dbReference type="SAM" id="MobiDB-lite"/>
    </source>
</evidence>
<dbReference type="VEuPathDB" id="FungiDB:BO78DRAFT_399982"/>
<organism evidence="2 3">
    <name type="scientific">Aspergillus sclerotiicarbonarius (strain CBS 121057 / IBT 28362)</name>
    <dbReference type="NCBI Taxonomy" id="1448318"/>
    <lineage>
        <taxon>Eukaryota</taxon>
        <taxon>Fungi</taxon>
        <taxon>Dikarya</taxon>
        <taxon>Ascomycota</taxon>
        <taxon>Pezizomycotina</taxon>
        <taxon>Eurotiomycetes</taxon>
        <taxon>Eurotiomycetidae</taxon>
        <taxon>Eurotiales</taxon>
        <taxon>Aspergillaceae</taxon>
        <taxon>Aspergillus</taxon>
        <taxon>Aspergillus subgen. Circumdati</taxon>
    </lineage>
</organism>
<accession>A0A319E9D9</accession>
<dbReference type="AlphaFoldDB" id="A0A319E9D9"/>
<feature type="region of interest" description="Disordered" evidence="1">
    <location>
        <begin position="118"/>
        <end position="152"/>
    </location>
</feature>
<evidence type="ECO:0000313" key="3">
    <source>
        <dbReference type="Proteomes" id="UP000248423"/>
    </source>
</evidence>
<proteinExistence type="predicted"/>
<keyword evidence="3" id="KW-1185">Reference proteome</keyword>
<evidence type="ECO:0000313" key="2">
    <source>
        <dbReference type="EMBL" id="PYI03228.1"/>
    </source>
</evidence>
<dbReference type="Proteomes" id="UP000248423">
    <property type="component" value="Unassembled WGS sequence"/>
</dbReference>
<gene>
    <name evidence="2" type="ORF">BO78DRAFT_399982</name>
</gene>
<dbReference type="EMBL" id="KZ826383">
    <property type="protein sequence ID" value="PYI03228.1"/>
    <property type="molecule type" value="Genomic_DNA"/>
</dbReference>